<evidence type="ECO:0000313" key="3">
    <source>
        <dbReference type="Proteomes" id="UP000002035"/>
    </source>
</evidence>
<dbReference type="eggNOG" id="ENOG502S63W">
    <property type="taxonomic scope" value="Eukaryota"/>
</dbReference>
<dbReference type="AlphaFoldDB" id="C5FCZ0"/>
<sequence>MRLLPIVMTIGSALGAILIDFQSQRGDDPSTLGLRNLETTRGTMIQDNIPDLFIKKGNDPNGVPAAHFHKKMGMLRAEYHSLNKETKKNKTYAIRYEFSLGEVQQSLSIWQFKEYLTDNAEDGGANVPLALKFSRNNLQLQYQPKWDAPRQVLWQTTPKVNTRYRADFLINTNTPGWVKFSWNGEVQKLGPQGDTQFAATTFPGRADPKFGAYLADNVDIDFYVYRVLIEEN</sequence>
<dbReference type="RefSeq" id="XP_002850458.1">
    <property type="nucleotide sequence ID" value="XM_002850412.1"/>
</dbReference>
<dbReference type="EMBL" id="DS995701">
    <property type="protein sequence ID" value="EEQ27674.1"/>
    <property type="molecule type" value="Genomic_DNA"/>
</dbReference>
<dbReference type="HOGENOM" id="CLU_076630_0_0_1"/>
<dbReference type="OrthoDB" id="3233795at2759"/>
<feature type="signal peptide" evidence="1">
    <location>
        <begin position="1"/>
        <end position="15"/>
    </location>
</feature>
<keyword evidence="3" id="KW-1185">Reference proteome</keyword>
<evidence type="ECO:0000256" key="1">
    <source>
        <dbReference type="SAM" id="SignalP"/>
    </source>
</evidence>
<gene>
    <name evidence="2" type="ORF">MCYG_00562</name>
</gene>
<dbReference type="GeneID" id="9225682"/>
<dbReference type="VEuPathDB" id="FungiDB:MCYG_00562"/>
<organism evidence="2 3">
    <name type="scientific">Arthroderma otae (strain ATCC MYA-4605 / CBS 113480)</name>
    <name type="common">Microsporum canis</name>
    <dbReference type="NCBI Taxonomy" id="554155"/>
    <lineage>
        <taxon>Eukaryota</taxon>
        <taxon>Fungi</taxon>
        <taxon>Dikarya</taxon>
        <taxon>Ascomycota</taxon>
        <taxon>Pezizomycotina</taxon>
        <taxon>Eurotiomycetes</taxon>
        <taxon>Eurotiomycetidae</taxon>
        <taxon>Onygenales</taxon>
        <taxon>Arthrodermataceae</taxon>
        <taxon>Microsporum</taxon>
    </lineage>
</organism>
<feature type="chain" id="PRO_5013130395" evidence="1">
    <location>
        <begin position="16"/>
        <end position="232"/>
    </location>
</feature>
<name>C5FCZ0_ARTOC</name>
<keyword evidence="1" id="KW-0732">Signal</keyword>
<dbReference type="Proteomes" id="UP000002035">
    <property type="component" value="Unassembled WGS sequence"/>
</dbReference>
<protein>
    <submittedName>
        <fullName evidence="2">Uncharacterized protein</fullName>
    </submittedName>
</protein>
<dbReference type="OMA" id="DKTYAIR"/>
<evidence type="ECO:0000313" key="2">
    <source>
        <dbReference type="EMBL" id="EEQ27674.1"/>
    </source>
</evidence>
<accession>C5FCZ0</accession>
<reference evidence="3" key="1">
    <citation type="journal article" date="2012" name="MBio">
        <title>Comparative genome analysis of Trichophyton rubrum and related dermatophytes reveals candidate genes involved in infection.</title>
        <authorList>
            <person name="Martinez D.A."/>
            <person name="Oliver B.G."/>
            <person name="Graeser Y."/>
            <person name="Goldberg J.M."/>
            <person name="Li W."/>
            <person name="Martinez-Rossi N.M."/>
            <person name="Monod M."/>
            <person name="Shelest E."/>
            <person name="Barton R.C."/>
            <person name="Birch E."/>
            <person name="Brakhage A.A."/>
            <person name="Chen Z."/>
            <person name="Gurr S.J."/>
            <person name="Heiman D."/>
            <person name="Heitman J."/>
            <person name="Kosti I."/>
            <person name="Rossi A."/>
            <person name="Saif S."/>
            <person name="Samalova M."/>
            <person name="Saunders C.W."/>
            <person name="Shea T."/>
            <person name="Summerbell R.C."/>
            <person name="Xu J."/>
            <person name="Young S."/>
            <person name="Zeng Q."/>
            <person name="Birren B.W."/>
            <person name="Cuomo C.A."/>
            <person name="White T.C."/>
        </authorList>
    </citation>
    <scope>NUCLEOTIDE SEQUENCE [LARGE SCALE GENOMIC DNA]</scope>
    <source>
        <strain evidence="3">ATCC MYA-4605 / CBS 113480</strain>
    </source>
</reference>
<proteinExistence type="predicted"/>